<sequence length="485" mass="54185">MPDKMLVFTAPQTDGKLHLRGELYPVAIHDTYAIDLTLRYDEDGAVPLTYDRLIDLNPKGIRASLGQTLFVMLKLADSVASPSEVARVALQFLLGRNDLQEVARGSLLGSPIVEFEYGVEPAEHALVWLDGNSRTTEAEQEGAYYVPLFNLLCYRSKILYVYEQSRWCFEQLQVMGGNMRQKGQTLAAWSSSDADKQKFMREWLDEIPTQAIAYEAYLRDMESHLIASEINIKNYTLWLKRLRKHCFIEDDLGFLEIFGDVCDSQQQQIQIDLQLAASMPAAFASTVPILRQSLESQVADGSSDRNILSAVNNNGKVLAAILFTDVVGYSARMDRDEERTIELVDRDFALMHDIFEREGGVLVNTMGDGLMIRFDRVSQAVDCAIAMQASLVSAAKELPTDDVLQHRIGIHVGEVRIRGKNTLGRDVNIAARLEGKAAPGSICISQAVYEAVKDRLPDGVLVERLGQVALKNMGYIEAYHLTLSR</sequence>
<dbReference type="Gene3D" id="3.30.70.1230">
    <property type="entry name" value="Nucleotide cyclase"/>
    <property type="match status" value="1"/>
</dbReference>
<comment type="similarity">
    <text evidence="1">Belongs to the adenylyl cyclase class-3 family.</text>
</comment>
<keyword evidence="4" id="KW-1185">Reference proteome</keyword>
<accession>A0AAW9PZI5</accession>
<organism evidence="3 4">
    <name type="scientific">Tumidithrix elongata BACA0141</name>
    <dbReference type="NCBI Taxonomy" id="2716417"/>
    <lineage>
        <taxon>Bacteria</taxon>
        <taxon>Bacillati</taxon>
        <taxon>Cyanobacteriota</taxon>
        <taxon>Cyanophyceae</taxon>
        <taxon>Pseudanabaenales</taxon>
        <taxon>Pseudanabaenaceae</taxon>
        <taxon>Tumidithrix</taxon>
        <taxon>Tumidithrix elongata</taxon>
    </lineage>
</organism>
<dbReference type="PANTHER" id="PTHR43081">
    <property type="entry name" value="ADENYLATE CYCLASE, TERMINAL-DIFFERENTIATION SPECIFIC-RELATED"/>
    <property type="match status" value="1"/>
</dbReference>
<name>A0AAW9PZI5_9CYAN</name>
<protein>
    <submittedName>
        <fullName evidence="3">Adenylate/guanylate cyclase domain-containing protein</fullName>
        <ecNumber evidence="3">4.6.1.-</ecNumber>
    </submittedName>
</protein>
<dbReference type="GO" id="GO:0004016">
    <property type="term" value="F:adenylate cyclase activity"/>
    <property type="evidence" value="ECO:0007669"/>
    <property type="project" value="UniProtKB-ARBA"/>
</dbReference>
<dbReference type="CDD" id="cd07302">
    <property type="entry name" value="CHD"/>
    <property type="match status" value="1"/>
</dbReference>
<dbReference type="Proteomes" id="UP001333818">
    <property type="component" value="Unassembled WGS sequence"/>
</dbReference>
<evidence type="ECO:0000313" key="3">
    <source>
        <dbReference type="EMBL" id="MEE3718286.1"/>
    </source>
</evidence>
<dbReference type="Pfam" id="PF00211">
    <property type="entry name" value="Guanylate_cyc"/>
    <property type="match status" value="1"/>
</dbReference>
<evidence type="ECO:0000256" key="1">
    <source>
        <dbReference type="ARBA" id="ARBA00005381"/>
    </source>
</evidence>
<dbReference type="SMART" id="SM00044">
    <property type="entry name" value="CYCc"/>
    <property type="match status" value="1"/>
</dbReference>
<dbReference type="InterPro" id="IPR050697">
    <property type="entry name" value="Adenylyl/Guanylyl_Cyclase_3/4"/>
</dbReference>
<reference evidence="3" key="1">
    <citation type="submission" date="2024-01" db="EMBL/GenBank/DDBJ databases">
        <title>Bank of Algae and Cyanobacteria of the Azores (BACA) strain genomes.</title>
        <authorList>
            <person name="Luz R."/>
            <person name="Cordeiro R."/>
            <person name="Fonseca A."/>
            <person name="Goncalves V."/>
        </authorList>
    </citation>
    <scope>NUCLEOTIDE SEQUENCE</scope>
    <source>
        <strain evidence="3">BACA0141</strain>
    </source>
</reference>
<dbReference type="EMBL" id="JAZBJZ010000071">
    <property type="protein sequence ID" value="MEE3718286.1"/>
    <property type="molecule type" value="Genomic_DNA"/>
</dbReference>
<keyword evidence="3" id="KW-0456">Lyase</keyword>
<comment type="caution">
    <text evidence="3">The sequence shown here is derived from an EMBL/GenBank/DDBJ whole genome shotgun (WGS) entry which is preliminary data.</text>
</comment>
<dbReference type="EC" id="4.6.1.-" evidence="3"/>
<dbReference type="InterPro" id="IPR001054">
    <property type="entry name" value="A/G_cyclase"/>
</dbReference>
<proteinExistence type="inferred from homology"/>
<feature type="domain" description="Guanylate cyclase" evidence="2">
    <location>
        <begin position="320"/>
        <end position="434"/>
    </location>
</feature>
<evidence type="ECO:0000259" key="2">
    <source>
        <dbReference type="PROSITE" id="PS50125"/>
    </source>
</evidence>
<dbReference type="InterPro" id="IPR029787">
    <property type="entry name" value="Nucleotide_cyclase"/>
</dbReference>
<evidence type="ECO:0000313" key="4">
    <source>
        <dbReference type="Proteomes" id="UP001333818"/>
    </source>
</evidence>
<dbReference type="GO" id="GO:0006171">
    <property type="term" value="P:cAMP biosynthetic process"/>
    <property type="evidence" value="ECO:0007669"/>
    <property type="project" value="TreeGrafter"/>
</dbReference>
<dbReference type="AlphaFoldDB" id="A0AAW9PZI5"/>
<dbReference type="SUPFAM" id="SSF55073">
    <property type="entry name" value="Nucleotide cyclase"/>
    <property type="match status" value="1"/>
</dbReference>
<dbReference type="PANTHER" id="PTHR43081:SF19">
    <property type="entry name" value="PH-SENSITIVE ADENYLATE CYCLASE RV1264"/>
    <property type="match status" value="1"/>
</dbReference>
<dbReference type="PROSITE" id="PS50125">
    <property type="entry name" value="GUANYLATE_CYCLASE_2"/>
    <property type="match status" value="1"/>
</dbReference>
<dbReference type="GO" id="GO:0035556">
    <property type="term" value="P:intracellular signal transduction"/>
    <property type="evidence" value="ECO:0007669"/>
    <property type="project" value="InterPro"/>
</dbReference>
<gene>
    <name evidence="3" type="ORF">V2H45_16220</name>
</gene>